<evidence type="ECO:0000313" key="2">
    <source>
        <dbReference type="Proteomes" id="UP000310200"/>
    </source>
</evidence>
<dbReference type="EMBL" id="QBLH01003046">
    <property type="protein sequence ID" value="TGZ45810.1"/>
    <property type="molecule type" value="Genomic_DNA"/>
</dbReference>
<accession>A0A4S2K9T6</accession>
<reference evidence="1 2" key="1">
    <citation type="journal article" date="2019" name="Philos. Trans. R. Soc. Lond., B, Biol. Sci.">
        <title>Ant behaviour and brain gene expression of defending hosts depend on the ecological success of the intruding social parasite.</title>
        <authorList>
            <person name="Kaur R."/>
            <person name="Stoldt M."/>
            <person name="Jongepier E."/>
            <person name="Feldmeyer B."/>
            <person name="Menzel F."/>
            <person name="Bornberg-Bauer E."/>
            <person name="Foitzik S."/>
        </authorList>
    </citation>
    <scope>NUCLEOTIDE SEQUENCE [LARGE SCALE GENOMIC DNA]</scope>
    <source>
        <tissue evidence="1">Whole body</tissue>
    </source>
</reference>
<gene>
    <name evidence="1" type="ORF">DBV15_02647</name>
</gene>
<name>A0A4S2K9T6_9HYME</name>
<evidence type="ECO:0000313" key="1">
    <source>
        <dbReference type="EMBL" id="TGZ45810.1"/>
    </source>
</evidence>
<proteinExistence type="predicted"/>
<sequence length="68" mass="8157">MKVKCIERYVYTKNFIIYTNQLKLMFQFNRLVCGLTDCTDLEFQLTTELRICLNVSFNELFDVIFDIS</sequence>
<comment type="caution">
    <text evidence="1">The sequence shown here is derived from an EMBL/GenBank/DDBJ whole genome shotgun (WGS) entry which is preliminary data.</text>
</comment>
<protein>
    <submittedName>
        <fullName evidence="1">Uncharacterized protein</fullName>
    </submittedName>
</protein>
<organism evidence="1 2">
    <name type="scientific">Temnothorax longispinosus</name>
    <dbReference type="NCBI Taxonomy" id="300112"/>
    <lineage>
        <taxon>Eukaryota</taxon>
        <taxon>Metazoa</taxon>
        <taxon>Ecdysozoa</taxon>
        <taxon>Arthropoda</taxon>
        <taxon>Hexapoda</taxon>
        <taxon>Insecta</taxon>
        <taxon>Pterygota</taxon>
        <taxon>Neoptera</taxon>
        <taxon>Endopterygota</taxon>
        <taxon>Hymenoptera</taxon>
        <taxon>Apocrita</taxon>
        <taxon>Aculeata</taxon>
        <taxon>Formicoidea</taxon>
        <taxon>Formicidae</taxon>
        <taxon>Myrmicinae</taxon>
        <taxon>Temnothorax</taxon>
    </lineage>
</organism>
<keyword evidence="2" id="KW-1185">Reference proteome</keyword>
<dbReference type="Proteomes" id="UP000310200">
    <property type="component" value="Unassembled WGS sequence"/>
</dbReference>
<dbReference type="AlphaFoldDB" id="A0A4S2K9T6"/>